<keyword evidence="7" id="KW-0430">Lectin</keyword>
<dbReference type="InterPro" id="IPR001245">
    <property type="entry name" value="Ser-Thr/Tyr_kinase_cat_dom"/>
</dbReference>
<keyword evidence="2" id="KW-1003">Cell membrane</keyword>
<dbReference type="CDD" id="cd14066">
    <property type="entry name" value="STKc_IRAK"/>
    <property type="match status" value="1"/>
</dbReference>
<evidence type="ECO:0000256" key="5">
    <source>
        <dbReference type="ARBA" id="ARBA00022692"/>
    </source>
</evidence>
<feature type="domain" description="Apple" evidence="24">
    <location>
        <begin position="345"/>
        <end position="425"/>
    </location>
</feature>
<dbReference type="EC" id="2.7.11.1" evidence="18"/>
<dbReference type="PROSITE" id="PS50011">
    <property type="entry name" value="PROTEIN_KINASE_DOM"/>
    <property type="match status" value="1"/>
</dbReference>
<dbReference type="InterPro" id="IPR000858">
    <property type="entry name" value="S_locus_glycoprot_dom"/>
</dbReference>
<evidence type="ECO:0000256" key="3">
    <source>
        <dbReference type="ARBA" id="ARBA00022527"/>
    </source>
</evidence>
<evidence type="ECO:0000256" key="10">
    <source>
        <dbReference type="ARBA" id="ARBA00022840"/>
    </source>
</evidence>
<keyword evidence="5 20" id="KW-0812">Transmembrane</keyword>
<evidence type="ECO:0000256" key="4">
    <source>
        <dbReference type="ARBA" id="ARBA00022679"/>
    </source>
</evidence>
<dbReference type="GO" id="GO:0004674">
    <property type="term" value="F:protein serine/threonine kinase activity"/>
    <property type="evidence" value="ECO:0000318"/>
    <property type="project" value="GO_Central"/>
</dbReference>
<evidence type="ECO:0000256" key="17">
    <source>
        <dbReference type="ARBA" id="ARBA00048679"/>
    </source>
</evidence>
<keyword evidence="15" id="KW-0325">Glycoprotein</keyword>
<evidence type="ECO:0000313" key="25">
    <source>
        <dbReference type="EMBL" id="EOY12727.1"/>
    </source>
</evidence>
<dbReference type="AlphaFoldDB" id="A0A061F7S7"/>
<dbReference type="GO" id="GO:0048544">
    <property type="term" value="P:recognition of pollen"/>
    <property type="evidence" value="ECO:0007669"/>
    <property type="project" value="InterPro"/>
</dbReference>
<keyword evidence="3 18" id="KW-0723">Serine/threonine-protein kinase</keyword>
<keyword evidence="6 21" id="KW-0732">Signal</keyword>
<feature type="chain" id="PRO_5001598140" description="Receptor-like serine/threonine-protein kinase" evidence="21">
    <location>
        <begin position="29"/>
        <end position="825"/>
    </location>
</feature>
<dbReference type="eggNOG" id="ENOG502R6BG">
    <property type="taxonomic scope" value="Eukaryota"/>
</dbReference>
<evidence type="ECO:0000256" key="6">
    <source>
        <dbReference type="ARBA" id="ARBA00022729"/>
    </source>
</evidence>
<dbReference type="InterPro" id="IPR001480">
    <property type="entry name" value="Bulb-type_lectin_dom"/>
</dbReference>
<dbReference type="InterPro" id="IPR003609">
    <property type="entry name" value="Pan_app"/>
</dbReference>
<evidence type="ECO:0000256" key="9">
    <source>
        <dbReference type="ARBA" id="ARBA00022777"/>
    </source>
</evidence>
<feature type="transmembrane region" description="Helical" evidence="20">
    <location>
        <begin position="444"/>
        <end position="467"/>
    </location>
</feature>
<keyword evidence="4 18" id="KW-0808">Transferase</keyword>
<comment type="similarity">
    <text evidence="18">Belongs to the protein kinase superfamily. Ser/Thr protein kinase family.</text>
</comment>
<dbReference type="CDD" id="cd00028">
    <property type="entry name" value="B_lectin"/>
    <property type="match status" value="1"/>
</dbReference>
<keyword evidence="26" id="KW-1185">Reference proteome</keyword>
<dbReference type="GO" id="GO:0005524">
    <property type="term" value="F:ATP binding"/>
    <property type="evidence" value="ECO:0007669"/>
    <property type="project" value="UniProtKB-KW"/>
</dbReference>
<dbReference type="SMART" id="SM00220">
    <property type="entry name" value="S_TKc"/>
    <property type="match status" value="1"/>
</dbReference>
<evidence type="ECO:0000313" key="26">
    <source>
        <dbReference type="Proteomes" id="UP000026915"/>
    </source>
</evidence>
<dbReference type="InterPro" id="IPR021820">
    <property type="entry name" value="S-locus_recpt_kinase_C"/>
</dbReference>
<feature type="domain" description="Protein kinase" evidence="22">
    <location>
        <begin position="507"/>
        <end position="792"/>
    </location>
</feature>
<evidence type="ECO:0000256" key="12">
    <source>
        <dbReference type="ARBA" id="ARBA00023136"/>
    </source>
</evidence>
<proteinExistence type="inferred from homology"/>
<dbReference type="PROSITE" id="PS50927">
    <property type="entry name" value="BULB_LECTIN"/>
    <property type="match status" value="1"/>
</dbReference>
<dbReference type="InterPro" id="IPR036426">
    <property type="entry name" value="Bulb-type_lectin_dom_sf"/>
</dbReference>
<keyword evidence="12 20" id="KW-0472">Membrane</keyword>
<dbReference type="PROSITE" id="PS00108">
    <property type="entry name" value="PROTEIN_KINASE_ST"/>
    <property type="match status" value="1"/>
</dbReference>
<protein>
    <recommendedName>
        <fullName evidence="18">Receptor-like serine/threonine-protein kinase</fullName>
        <ecNumber evidence="18">2.7.11.1</ecNumber>
    </recommendedName>
</protein>
<dbReference type="CDD" id="cd01098">
    <property type="entry name" value="PAN_AP_plant"/>
    <property type="match status" value="1"/>
</dbReference>
<dbReference type="InterPro" id="IPR008271">
    <property type="entry name" value="Ser/Thr_kinase_AS"/>
</dbReference>
<dbReference type="PROSITE" id="PS50948">
    <property type="entry name" value="PAN"/>
    <property type="match status" value="1"/>
</dbReference>
<dbReference type="GO" id="GO:0106310">
    <property type="term" value="F:protein serine kinase activity"/>
    <property type="evidence" value="ECO:0007669"/>
    <property type="project" value="RHEA"/>
</dbReference>
<dbReference type="FunFam" id="2.90.10.10:FF:000004">
    <property type="entry name" value="G-type lectin S-receptor-like serine/threonine-protein kinase"/>
    <property type="match status" value="1"/>
</dbReference>
<dbReference type="HOGENOM" id="CLU_000288_116_5_1"/>
<evidence type="ECO:0000256" key="13">
    <source>
        <dbReference type="ARBA" id="ARBA00023157"/>
    </source>
</evidence>
<dbReference type="GO" id="GO:0007165">
    <property type="term" value="P:signal transduction"/>
    <property type="evidence" value="ECO:0000318"/>
    <property type="project" value="GO_Central"/>
</dbReference>
<dbReference type="GO" id="GO:0006955">
    <property type="term" value="P:immune response"/>
    <property type="evidence" value="ECO:0000318"/>
    <property type="project" value="GO_Central"/>
</dbReference>
<organism evidence="25 26">
    <name type="scientific">Theobroma cacao</name>
    <name type="common">Cacao</name>
    <name type="synonym">Cocoa</name>
    <dbReference type="NCBI Taxonomy" id="3641"/>
    <lineage>
        <taxon>Eukaryota</taxon>
        <taxon>Viridiplantae</taxon>
        <taxon>Streptophyta</taxon>
        <taxon>Embryophyta</taxon>
        <taxon>Tracheophyta</taxon>
        <taxon>Spermatophyta</taxon>
        <taxon>Magnoliopsida</taxon>
        <taxon>eudicotyledons</taxon>
        <taxon>Gunneridae</taxon>
        <taxon>Pentapetalae</taxon>
        <taxon>rosids</taxon>
        <taxon>malvids</taxon>
        <taxon>Malvales</taxon>
        <taxon>Malvaceae</taxon>
        <taxon>Byttnerioideae</taxon>
        <taxon>Theobroma</taxon>
    </lineage>
</organism>
<sequence length="825" mass="92338">MERKSTKGFRMCFLCACMLLFILGASAAADNITPNQSIRDNETLVSGDGSFELGFFSPGNSTKRYLGIWYKVSPETVVWVANREAPLANHFGVLNVTNQGTIIILDKKPSIIWSSSGIRTAENPVVQLLDSGNLVVKDGNDSGSENFLWQSFDYPCDTLLPAMKLGKNFVTGRNWSLTSWKSPNDPARGQFSALIDPQGFPQLVVRNGSVILYRGGSWNGKRFTGTPDLEQVESSNLFKFEFELNKNEVYYKGEPYSSLLSRLVVNQSGFLERFVRTKQSNLWAGIYSAPRDECDYYAVCGVYAICITGNSPLCACLDDFEPKSPMDWNNSKWSGGCVRRTPFDCRSSVFTKRPGLKLPDTSHSFFNTSMSLAECQEECLRNCSCMGYANSDIRQGGSGCLLWFDDLNDMRVFTSGGQDLYIRMANSTSGPLVLSKNSSEKKKVAVIVIPVILVGVILGGLIFWMMWKKLRKQEHNRRNSYNIEGGKDGMELPIFDLNTIVKATDNFSNNNKLGQGGFGPVYKGTLPEGQEIAVKRLSKSSGQGLEEFKNEVGLIAKLQHRNLVRLLGFSIQGDEKMLIYEYMPNKSLDYFIFDQTKSKVLDWKRRMHIIGGIARGLLYLHQDSRLRIIHRDLKASNVLLDNDMNPKISDFGMARTVWGDQTEANTNKVVGTYGYMPPEYAVDGLFSIKSDVFSFGVLVLEIISGKKNRGFFHPDHSHNLLGHAWKLWTEERPLQLIDSNLGDCFAVSEVLRCIHVALLCVQTRPENRPNMSSVVLMLGSENPLPTPKQPGFFTERNLPESESYSSSHHESASVNEVTISEVQAR</sequence>
<dbReference type="PANTHER" id="PTHR27002">
    <property type="entry name" value="RECEPTOR-LIKE SERINE/THREONINE-PROTEIN KINASE SD1-8"/>
    <property type="match status" value="1"/>
</dbReference>
<evidence type="ECO:0000256" key="15">
    <source>
        <dbReference type="ARBA" id="ARBA00023180"/>
    </source>
</evidence>
<evidence type="ECO:0000256" key="16">
    <source>
        <dbReference type="ARBA" id="ARBA00047899"/>
    </source>
</evidence>
<dbReference type="InterPro" id="IPR024171">
    <property type="entry name" value="SRK-like_kinase"/>
</dbReference>
<comment type="subcellular location">
    <subcellularLocation>
        <location evidence="1">Cell membrane</location>
        <topology evidence="1">Single-pass type I membrane protein</topology>
    </subcellularLocation>
</comment>
<dbReference type="Pfam" id="PF11883">
    <property type="entry name" value="DUF3403"/>
    <property type="match status" value="1"/>
</dbReference>
<dbReference type="Proteomes" id="UP000026915">
    <property type="component" value="Chromosome 7"/>
</dbReference>
<dbReference type="GO" id="GO:0005886">
    <property type="term" value="C:plasma membrane"/>
    <property type="evidence" value="ECO:0000318"/>
    <property type="project" value="GO_Central"/>
</dbReference>
<dbReference type="SMART" id="SM00108">
    <property type="entry name" value="B_lectin"/>
    <property type="match status" value="1"/>
</dbReference>
<evidence type="ECO:0000256" key="21">
    <source>
        <dbReference type="SAM" id="SignalP"/>
    </source>
</evidence>
<dbReference type="Pfam" id="PF08276">
    <property type="entry name" value="PAN_2"/>
    <property type="match status" value="1"/>
</dbReference>
<evidence type="ECO:0000256" key="18">
    <source>
        <dbReference type="PIRNR" id="PIRNR000641"/>
    </source>
</evidence>
<dbReference type="GO" id="GO:0030246">
    <property type="term" value="F:carbohydrate binding"/>
    <property type="evidence" value="ECO:0007669"/>
    <property type="project" value="UniProtKB-KW"/>
</dbReference>
<feature type="region of interest" description="Disordered" evidence="19">
    <location>
        <begin position="781"/>
        <end position="825"/>
    </location>
</feature>
<evidence type="ECO:0000256" key="8">
    <source>
        <dbReference type="ARBA" id="ARBA00022741"/>
    </source>
</evidence>
<dbReference type="InterPro" id="IPR000719">
    <property type="entry name" value="Prot_kinase_dom"/>
</dbReference>
<keyword evidence="11 20" id="KW-1133">Transmembrane helix</keyword>
<evidence type="ECO:0000259" key="23">
    <source>
        <dbReference type="PROSITE" id="PS50927"/>
    </source>
</evidence>
<dbReference type="Gramene" id="EOY12727">
    <property type="protein sequence ID" value="EOY12727"/>
    <property type="gene ID" value="TCM_031272"/>
</dbReference>
<dbReference type="FunFam" id="3.30.200.20:FF:000330">
    <property type="entry name" value="G-type lectin S-receptor-like serine/threonine-protein kinase At4g03230"/>
    <property type="match status" value="1"/>
</dbReference>
<accession>A0A061F7S7</accession>
<evidence type="ECO:0000256" key="7">
    <source>
        <dbReference type="ARBA" id="ARBA00022734"/>
    </source>
</evidence>
<evidence type="ECO:0000256" key="14">
    <source>
        <dbReference type="ARBA" id="ARBA00023170"/>
    </source>
</evidence>
<dbReference type="Pfam" id="PF01453">
    <property type="entry name" value="B_lectin"/>
    <property type="match status" value="1"/>
</dbReference>
<evidence type="ECO:0000256" key="1">
    <source>
        <dbReference type="ARBA" id="ARBA00004251"/>
    </source>
</evidence>
<dbReference type="InParanoid" id="A0A061F7S7"/>
<evidence type="ECO:0000259" key="24">
    <source>
        <dbReference type="PROSITE" id="PS50948"/>
    </source>
</evidence>
<dbReference type="Gene3D" id="2.90.10.10">
    <property type="entry name" value="Bulb-type lectin domain"/>
    <property type="match status" value="1"/>
</dbReference>
<keyword evidence="9 18" id="KW-0418">Kinase</keyword>
<dbReference type="FunFam" id="1.10.510.10:FF:000060">
    <property type="entry name" value="G-type lectin S-receptor-like serine/threonine-protein kinase"/>
    <property type="match status" value="1"/>
</dbReference>
<dbReference type="PANTHER" id="PTHR27002:SF1090">
    <property type="entry name" value="S-LOCUS LECTIN KINASE FAMILY PROTEIN"/>
    <property type="match status" value="1"/>
</dbReference>
<name>A0A061F7S7_THECC</name>
<dbReference type="SUPFAM" id="SSF51110">
    <property type="entry name" value="alpha-D-mannose-specific plant lectins"/>
    <property type="match status" value="1"/>
</dbReference>
<evidence type="ECO:0000256" key="20">
    <source>
        <dbReference type="SAM" id="Phobius"/>
    </source>
</evidence>
<comment type="catalytic activity">
    <reaction evidence="17 18">
        <text>L-seryl-[protein] + ATP = O-phospho-L-seryl-[protein] + ADP + H(+)</text>
        <dbReference type="Rhea" id="RHEA:17989"/>
        <dbReference type="Rhea" id="RHEA-COMP:9863"/>
        <dbReference type="Rhea" id="RHEA-COMP:11604"/>
        <dbReference type="ChEBI" id="CHEBI:15378"/>
        <dbReference type="ChEBI" id="CHEBI:29999"/>
        <dbReference type="ChEBI" id="CHEBI:30616"/>
        <dbReference type="ChEBI" id="CHEBI:83421"/>
        <dbReference type="ChEBI" id="CHEBI:456216"/>
        <dbReference type="EC" id="2.7.11.1"/>
    </reaction>
</comment>
<evidence type="ECO:0000256" key="19">
    <source>
        <dbReference type="SAM" id="MobiDB-lite"/>
    </source>
</evidence>
<dbReference type="EMBL" id="CM001885">
    <property type="protein sequence ID" value="EOY12727.1"/>
    <property type="molecule type" value="Genomic_DNA"/>
</dbReference>
<dbReference type="InterPro" id="IPR011009">
    <property type="entry name" value="Kinase-like_dom_sf"/>
</dbReference>
<evidence type="ECO:0000256" key="2">
    <source>
        <dbReference type="ARBA" id="ARBA00022475"/>
    </source>
</evidence>
<dbReference type="SUPFAM" id="SSF56112">
    <property type="entry name" value="Protein kinase-like (PK-like)"/>
    <property type="match status" value="1"/>
</dbReference>
<gene>
    <name evidence="25" type="ORF">TCM_031272</name>
</gene>
<feature type="domain" description="Bulb-type lectin" evidence="23">
    <location>
        <begin position="29"/>
        <end position="149"/>
    </location>
</feature>
<keyword evidence="14" id="KW-0675">Receptor</keyword>
<feature type="signal peptide" evidence="21">
    <location>
        <begin position="1"/>
        <end position="28"/>
    </location>
</feature>
<feature type="compositionally biased region" description="Polar residues" evidence="19">
    <location>
        <begin position="814"/>
        <end position="825"/>
    </location>
</feature>
<evidence type="ECO:0000259" key="22">
    <source>
        <dbReference type="PROSITE" id="PS50011"/>
    </source>
</evidence>
<dbReference type="Pfam" id="PF07714">
    <property type="entry name" value="PK_Tyr_Ser-Thr"/>
    <property type="match status" value="1"/>
</dbReference>
<dbReference type="Pfam" id="PF00954">
    <property type="entry name" value="S_locus_glycop"/>
    <property type="match status" value="1"/>
</dbReference>
<dbReference type="PIRSF" id="PIRSF000641">
    <property type="entry name" value="SRK"/>
    <property type="match status" value="1"/>
</dbReference>
<keyword evidence="10 18" id="KW-0067">ATP-binding</keyword>
<evidence type="ECO:0000256" key="11">
    <source>
        <dbReference type="ARBA" id="ARBA00022989"/>
    </source>
</evidence>
<reference evidence="25 26" key="1">
    <citation type="journal article" date="2013" name="Genome Biol.">
        <title>The genome sequence of the most widely cultivated cacao type and its use to identify candidate genes regulating pod color.</title>
        <authorList>
            <person name="Motamayor J.C."/>
            <person name="Mockaitis K."/>
            <person name="Schmutz J."/>
            <person name="Haiminen N."/>
            <person name="Iii D.L."/>
            <person name="Cornejo O."/>
            <person name="Findley S.D."/>
            <person name="Zheng P."/>
            <person name="Utro F."/>
            <person name="Royaert S."/>
            <person name="Saski C."/>
            <person name="Jenkins J."/>
            <person name="Podicheti R."/>
            <person name="Zhao M."/>
            <person name="Scheffler B.E."/>
            <person name="Stack J.C."/>
            <person name="Feltus F.A."/>
            <person name="Mustiga G.M."/>
            <person name="Amores F."/>
            <person name="Phillips W."/>
            <person name="Marelli J.P."/>
            <person name="May G.D."/>
            <person name="Shapiro H."/>
            <person name="Ma J."/>
            <person name="Bustamante C.D."/>
            <person name="Schnell R.J."/>
            <person name="Main D."/>
            <person name="Gilbert D."/>
            <person name="Parida L."/>
            <person name="Kuhn D.N."/>
        </authorList>
    </citation>
    <scope>NUCLEOTIDE SEQUENCE [LARGE SCALE GENOMIC DNA]</scope>
    <source>
        <strain evidence="26">cv. Matina 1-6</strain>
    </source>
</reference>
<dbReference type="Gene3D" id="3.30.200.20">
    <property type="entry name" value="Phosphorylase Kinase, domain 1"/>
    <property type="match status" value="1"/>
</dbReference>
<keyword evidence="13" id="KW-1015">Disulfide bond</keyword>
<dbReference type="SMART" id="SM00473">
    <property type="entry name" value="PAN_AP"/>
    <property type="match status" value="1"/>
</dbReference>
<comment type="catalytic activity">
    <reaction evidence="16 18">
        <text>L-threonyl-[protein] + ATP = O-phospho-L-threonyl-[protein] + ADP + H(+)</text>
        <dbReference type="Rhea" id="RHEA:46608"/>
        <dbReference type="Rhea" id="RHEA-COMP:11060"/>
        <dbReference type="Rhea" id="RHEA-COMP:11605"/>
        <dbReference type="ChEBI" id="CHEBI:15378"/>
        <dbReference type="ChEBI" id="CHEBI:30013"/>
        <dbReference type="ChEBI" id="CHEBI:30616"/>
        <dbReference type="ChEBI" id="CHEBI:61977"/>
        <dbReference type="ChEBI" id="CHEBI:456216"/>
        <dbReference type="EC" id="2.7.11.1"/>
    </reaction>
</comment>
<dbReference type="Gene3D" id="1.10.510.10">
    <property type="entry name" value="Transferase(Phosphotransferase) domain 1"/>
    <property type="match status" value="1"/>
</dbReference>
<keyword evidence="8 18" id="KW-0547">Nucleotide-binding</keyword>